<feature type="transmembrane region" description="Helical" evidence="1">
    <location>
        <begin position="37"/>
        <end position="55"/>
    </location>
</feature>
<gene>
    <name evidence="2" type="ORF">SAMN05444169_6821</name>
</gene>
<name>A0A1M5RXG9_9BRAD</name>
<sequence>MSTLLAAVIALNPLAIDVIHAAFFANEALSRNIWGPIVLTGMTIMALIVLLKWGTRKFIISRRARGTAISS</sequence>
<proteinExistence type="predicted"/>
<dbReference type="OrthoDB" id="8242668at2"/>
<evidence type="ECO:0000313" key="2">
    <source>
        <dbReference type="EMBL" id="SHH30946.1"/>
    </source>
</evidence>
<dbReference type="Proteomes" id="UP000190675">
    <property type="component" value="Chromosome I"/>
</dbReference>
<protein>
    <submittedName>
        <fullName evidence="2">Uncharacterized protein</fullName>
    </submittedName>
</protein>
<dbReference type="AlphaFoldDB" id="A0A1M5RXG9"/>
<dbReference type="EMBL" id="LT670818">
    <property type="protein sequence ID" value="SHH30946.1"/>
    <property type="molecule type" value="Genomic_DNA"/>
</dbReference>
<keyword evidence="1" id="KW-0472">Membrane</keyword>
<keyword evidence="1" id="KW-1133">Transmembrane helix</keyword>
<organism evidence="2 3">
    <name type="scientific">Bradyrhizobium erythrophlei</name>
    <dbReference type="NCBI Taxonomy" id="1437360"/>
    <lineage>
        <taxon>Bacteria</taxon>
        <taxon>Pseudomonadati</taxon>
        <taxon>Pseudomonadota</taxon>
        <taxon>Alphaproteobacteria</taxon>
        <taxon>Hyphomicrobiales</taxon>
        <taxon>Nitrobacteraceae</taxon>
        <taxon>Bradyrhizobium</taxon>
    </lineage>
</organism>
<evidence type="ECO:0000313" key="3">
    <source>
        <dbReference type="Proteomes" id="UP000190675"/>
    </source>
</evidence>
<evidence type="ECO:0000256" key="1">
    <source>
        <dbReference type="SAM" id="Phobius"/>
    </source>
</evidence>
<keyword evidence="1" id="KW-0812">Transmembrane</keyword>
<accession>A0A1M5RXG9</accession>
<dbReference type="RefSeq" id="WP_079569835.1">
    <property type="nucleotide sequence ID" value="NZ_LT670818.1"/>
</dbReference>
<reference evidence="2 3" key="1">
    <citation type="submission" date="2016-11" db="EMBL/GenBank/DDBJ databases">
        <authorList>
            <person name="Jaros S."/>
            <person name="Januszkiewicz K."/>
            <person name="Wedrychowicz H."/>
        </authorList>
    </citation>
    <scope>NUCLEOTIDE SEQUENCE [LARGE SCALE GENOMIC DNA]</scope>
    <source>
        <strain evidence="2 3">GAS242</strain>
    </source>
</reference>